<dbReference type="InterPro" id="IPR002500">
    <property type="entry name" value="PAPS_reduct_dom"/>
</dbReference>
<evidence type="ECO:0000256" key="2">
    <source>
        <dbReference type="ARBA" id="ARBA00023002"/>
    </source>
</evidence>
<feature type="binding site" evidence="4">
    <location>
        <position position="207"/>
    </location>
    <ligand>
        <name>[4Fe-4S] cluster</name>
        <dbReference type="ChEBI" id="CHEBI:49883"/>
    </ligand>
</feature>
<comment type="cofactor">
    <cofactor evidence="4">
        <name>[4Fe-4S] cluster</name>
        <dbReference type="ChEBI" id="CHEBI:49883"/>
    </cofactor>
    <text evidence="4">Binds 1 [4Fe-4S] cluster per subunit.</text>
</comment>
<dbReference type="SUPFAM" id="SSF52402">
    <property type="entry name" value="Adenine nucleotide alpha hydrolases-like"/>
    <property type="match status" value="1"/>
</dbReference>
<dbReference type="NCBIfam" id="TIGR00434">
    <property type="entry name" value="cysH"/>
    <property type="match status" value="1"/>
</dbReference>
<comment type="function">
    <text evidence="4">Catalyzes the formation of sulfite from adenosine 5'-phosphosulfate (APS) using thioredoxin as an electron donor.</text>
</comment>
<reference evidence="6 7" key="1">
    <citation type="submission" date="2016-10" db="EMBL/GenBank/DDBJ databases">
        <authorList>
            <person name="de Groot N.N."/>
        </authorList>
    </citation>
    <scope>NUCLEOTIDE SEQUENCE [LARGE SCALE GENOMIC DNA]</scope>
    <source>
        <strain evidence="6 7">NE2</strain>
    </source>
</reference>
<proteinExistence type="inferred from homology"/>
<keyword evidence="4" id="KW-0408">Iron</keyword>
<evidence type="ECO:0000313" key="6">
    <source>
        <dbReference type="EMBL" id="SFK44328.1"/>
    </source>
</evidence>
<dbReference type="RefSeq" id="WP_091681885.1">
    <property type="nucleotide sequence ID" value="NZ_FOSN01000008.1"/>
</dbReference>
<evidence type="ECO:0000256" key="1">
    <source>
        <dbReference type="ARBA" id="ARBA00009732"/>
    </source>
</evidence>
<keyword evidence="7" id="KW-1185">Reference proteome</keyword>
<dbReference type="Gene3D" id="3.40.50.620">
    <property type="entry name" value="HUPs"/>
    <property type="match status" value="1"/>
</dbReference>
<keyword evidence="4" id="KW-0479">Metal-binding</keyword>
<keyword evidence="4" id="KW-0411">Iron-sulfur</keyword>
<evidence type="ECO:0000256" key="3">
    <source>
        <dbReference type="ARBA" id="ARBA00024327"/>
    </source>
</evidence>
<evidence type="ECO:0000313" key="7">
    <source>
        <dbReference type="Proteomes" id="UP000198755"/>
    </source>
</evidence>
<dbReference type="STRING" id="1612308.SAMN05444581_10820"/>
<feature type="binding site" evidence="4">
    <location>
        <position position="124"/>
    </location>
    <ligand>
        <name>[4Fe-4S] cluster</name>
        <dbReference type="ChEBI" id="CHEBI:49883"/>
    </ligand>
</feature>
<dbReference type="EC" id="1.8.4.10" evidence="4"/>
<dbReference type="GO" id="GO:0051539">
    <property type="term" value="F:4 iron, 4 sulfur cluster binding"/>
    <property type="evidence" value="ECO:0007669"/>
    <property type="project" value="UniProtKB-UniRule"/>
</dbReference>
<dbReference type="GO" id="GO:0046872">
    <property type="term" value="F:metal ion binding"/>
    <property type="evidence" value="ECO:0007669"/>
    <property type="project" value="UniProtKB-KW"/>
</dbReference>
<comment type="subcellular location">
    <subcellularLocation>
        <location evidence="4">Cytoplasm</location>
    </subcellularLocation>
</comment>
<feature type="domain" description="Phosphoadenosine phosphosulphate reductase" evidence="5">
    <location>
        <begin position="42"/>
        <end position="210"/>
    </location>
</feature>
<dbReference type="GO" id="GO:0043866">
    <property type="term" value="F:adenylyl-sulfate reductase (thioredoxin) activity"/>
    <property type="evidence" value="ECO:0007669"/>
    <property type="project" value="UniProtKB-EC"/>
</dbReference>
<feature type="binding site" evidence="4">
    <location>
        <position position="123"/>
    </location>
    <ligand>
        <name>[4Fe-4S] cluster</name>
        <dbReference type="ChEBI" id="CHEBI:49883"/>
    </ligand>
</feature>
<sequence length="243" mass="27019">MPANEGARWTEAEAARRSAELSSLEPREIIRRAIEEFFPGKIALVSSFGAESSVLLHMVSQIDKSAPVLFIDTKVLFPETLDYCDRLVAHLDLRNVKVIRPDELRLAEQDPEDFLWSSDPDRCCEIRKVEPLAKALEGYDAWITGRKRFQAQTRASLPLFENDEGRVKINPLAGWTASALLSYIDVNGLPRHPLVAKNFPSIGCIPCTSPVKPGEDSRAGRWRGRGKLECGLHSSTLVAPAVE</sequence>
<dbReference type="EMBL" id="FOSN01000008">
    <property type="protein sequence ID" value="SFK44328.1"/>
    <property type="molecule type" value="Genomic_DNA"/>
</dbReference>
<dbReference type="PIRSF" id="PIRSF000857">
    <property type="entry name" value="PAPS_reductase"/>
    <property type="match status" value="1"/>
</dbReference>
<comment type="similarity">
    <text evidence="1 4">Belongs to the PAPS reductase family. CysH subfamily.</text>
</comment>
<dbReference type="GO" id="GO:0019379">
    <property type="term" value="P:sulfate assimilation, phosphoadenylyl sulfate reduction by phosphoadenylyl-sulfate reductase (thioredoxin)"/>
    <property type="evidence" value="ECO:0007669"/>
    <property type="project" value="UniProtKB-UniRule"/>
</dbReference>
<evidence type="ECO:0000259" key="5">
    <source>
        <dbReference type="Pfam" id="PF01507"/>
    </source>
</evidence>
<comment type="catalytic activity">
    <reaction evidence="4">
        <text>[thioredoxin]-disulfide + sulfite + AMP + 2 H(+) = adenosine 5'-phosphosulfate + [thioredoxin]-dithiol</text>
        <dbReference type="Rhea" id="RHEA:21976"/>
        <dbReference type="Rhea" id="RHEA-COMP:10698"/>
        <dbReference type="Rhea" id="RHEA-COMP:10700"/>
        <dbReference type="ChEBI" id="CHEBI:15378"/>
        <dbReference type="ChEBI" id="CHEBI:17359"/>
        <dbReference type="ChEBI" id="CHEBI:29950"/>
        <dbReference type="ChEBI" id="CHEBI:50058"/>
        <dbReference type="ChEBI" id="CHEBI:58243"/>
        <dbReference type="ChEBI" id="CHEBI:456215"/>
        <dbReference type="EC" id="1.8.4.10"/>
    </reaction>
</comment>
<accession>A0A1I3ZJS2</accession>
<comment type="pathway">
    <text evidence="3 4">Sulfur metabolism; hydrogen sulfide biosynthesis; sulfite from sulfate.</text>
</comment>
<dbReference type="HAMAP" id="MF_00063">
    <property type="entry name" value="CysH"/>
    <property type="match status" value="1"/>
</dbReference>
<dbReference type="OrthoDB" id="9794018at2"/>
<dbReference type="AlphaFoldDB" id="A0A1I3ZJS2"/>
<keyword evidence="4" id="KW-0963">Cytoplasm</keyword>
<dbReference type="CDD" id="cd23945">
    <property type="entry name" value="PAPS_reductase"/>
    <property type="match status" value="1"/>
</dbReference>
<dbReference type="PANTHER" id="PTHR46509">
    <property type="entry name" value="PHOSPHOADENOSINE PHOSPHOSULFATE REDUCTASE"/>
    <property type="match status" value="1"/>
</dbReference>
<dbReference type="GO" id="GO:0070814">
    <property type="term" value="P:hydrogen sulfide biosynthetic process"/>
    <property type="evidence" value="ECO:0007669"/>
    <property type="project" value="UniProtKB-UniRule"/>
</dbReference>
<name>A0A1I3ZJS2_9HYPH</name>
<dbReference type="InterPro" id="IPR014729">
    <property type="entry name" value="Rossmann-like_a/b/a_fold"/>
</dbReference>
<gene>
    <name evidence="4" type="primary">cysH</name>
    <name evidence="6" type="ORF">SAMN05444581_10820</name>
</gene>
<dbReference type="NCBIfam" id="NF002537">
    <property type="entry name" value="PRK02090.1"/>
    <property type="match status" value="1"/>
</dbReference>
<feature type="active site" description="Nucleophile; cysteine thiosulfonate intermediate" evidence="4">
    <location>
        <position position="230"/>
    </location>
</feature>
<keyword evidence="2 4" id="KW-0560">Oxidoreductase</keyword>
<evidence type="ECO:0000256" key="4">
    <source>
        <dbReference type="HAMAP-Rule" id="MF_00063"/>
    </source>
</evidence>
<dbReference type="InterPro" id="IPR004511">
    <property type="entry name" value="PAPS/APS_Rdtase"/>
</dbReference>
<protein>
    <recommendedName>
        <fullName evidence="4">Adenosine 5'-phosphosulfate reductase</fullName>
        <shortName evidence="4">APS reductase</shortName>
        <ecNumber evidence="4">1.8.4.10</ecNumber>
    </recommendedName>
    <alternativeName>
        <fullName evidence="4">5'-adenylylsulfate reductase</fullName>
    </alternativeName>
    <alternativeName>
        <fullName evidence="4">Thioredoxin-dependent 5'-adenylylsulfate reductase</fullName>
    </alternativeName>
</protein>
<dbReference type="GO" id="GO:0005737">
    <property type="term" value="C:cytoplasm"/>
    <property type="evidence" value="ECO:0007669"/>
    <property type="project" value="UniProtKB-SubCell"/>
</dbReference>
<dbReference type="PANTHER" id="PTHR46509:SF1">
    <property type="entry name" value="PHOSPHOADENOSINE PHOSPHOSULFATE REDUCTASE"/>
    <property type="match status" value="1"/>
</dbReference>
<feature type="binding site" evidence="4">
    <location>
        <position position="204"/>
    </location>
    <ligand>
        <name>[4Fe-4S] cluster</name>
        <dbReference type="ChEBI" id="CHEBI:49883"/>
    </ligand>
</feature>
<dbReference type="Proteomes" id="UP000198755">
    <property type="component" value="Unassembled WGS sequence"/>
</dbReference>
<dbReference type="Pfam" id="PF01507">
    <property type="entry name" value="PAPS_reduct"/>
    <property type="match status" value="1"/>
</dbReference>
<organism evidence="6 7">
    <name type="scientific">Methylocapsa palsarum</name>
    <dbReference type="NCBI Taxonomy" id="1612308"/>
    <lineage>
        <taxon>Bacteria</taxon>
        <taxon>Pseudomonadati</taxon>
        <taxon>Pseudomonadota</taxon>
        <taxon>Alphaproteobacteria</taxon>
        <taxon>Hyphomicrobiales</taxon>
        <taxon>Beijerinckiaceae</taxon>
        <taxon>Methylocapsa</taxon>
    </lineage>
</organism>
<dbReference type="GO" id="GO:0004604">
    <property type="term" value="F:phosphoadenylyl-sulfate reductase (thioredoxin) activity"/>
    <property type="evidence" value="ECO:0007669"/>
    <property type="project" value="UniProtKB-UniRule"/>
</dbReference>